<dbReference type="Proteomes" id="UP001231189">
    <property type="component" value="Unassembled WGS sequence"/>
</dbReference>
<evidence type="ECO:0000256" key="2">
    <source>
        <dbReference type="SAM" id="SignalP"/>
    </source>
</evidence>
<name>A0AAD8RCV6_LOLMU</name>
<evidence type="ECO:0008006" key="5">
    <source>
        <dbReference type="Google" id="ProtNLM"/>
    </source>
</evidence>
<sequence length="381" mass="41351">MEFLFSLLQISSVLVDCLLWGVGGDGQGSRVCVYVVVVAGGRARRFRPSQLRGQAGFISQPGIGGHEGGLSAVESFAHNWSRVGWQIMGVSCCCWCVPPGWLPSIDVHHVEKKRLTDSARCRDNSTDSILHPGLARAPPIAYAGCPAPWSRPPPPPPPPPSLPGPPPRGPAVAAGAGRLLLAARTSSGVGAARAAAARHRVARQCLACQKAGSSQEGDARPKEACGHQARRQEYHRAEEGRADAHNRRSSNRRARGVRCNAYTGTNVHGASPKRGGGPRCKAEETAKRKAEERAHKADLEERMIKVKEAKAWKELMLEEKEHMMMSKKDMDEEQLAWWKEYKEDIAERKRIFRAASSTLRGDTPMSGGGDGGVEDSTTDTY</sequence>
<feature type="region of interest" description="Disordered" evidence="1">
    <location>
        <begin position="210"/>
        <end position="296"/>
    </location>
</feature>
<keyword evidence="2" id="KW-0732">Signal</keyword>
<reference evidence="3" key="1">
    <citation type="submission" date="2023-07" db="EMBL/GenBank/DDBJ databases">
        <title>A chromosome-level genome assembly of Lolium multiflorum.</title>
        <authorList>
            <person name="Chen Y."/>
            <person name="Copetti D."/>
            <person name="Kolliker R."/>
            <person name="Studer B."/>
        </authorList>
    </citation>
    <scope>NUCLEOTIDE SEQUENCE</scope>
    <source>
        <strain evidence="3">02402/16</strain>
        <tissue evidence="3">Leaf</tissue>
    </source>
</reference>
<feature type="compositionally biased region" description="Basic residues" evidence="1">
    <location>
        <begin position="247"/>
        <end position="256"/>
    </location>
</feature>
<evidence type="ECO:0000313" key="4">
    <source>
        <dbReference type="Proteomes" id="UP001231189"/>
    </source>
</evidence>
<organism evidence="3 4">
    <name type="scientific">Lolium multiflorum</name>
    <name type="common">Italian ryegrass</name>
    <name type="synonym">Lolium perenne subsp. multiflorum</name>
    <dbReference type="NCBI Taxonomy" id="4521"/>
    <lineage>
        <taxon>Eukaryota</taxon>
        <taxon>Viridiplantae</taxon>
        <taxon>Streptophyta</taxon>
        <taxon>Embryophyta</taxon>
        <taxon>Tracheophyta</taxon>
        <taxon>Spermatophyta</taxon>
        <taxon>Magnoliopsida</taxon>
        <taxon>Liliopsida</taxon>
        <taxon>Poales</taxon>
        <taxon>Poaceae</taxon>
        <taxon>BOP clade</taxon>
        <taxon>Pooideae</taxon>
        <taxon>Poodae</taxon>
        <taxon>Poeae</taxon>
        <taxon>Poeae Chloroplast Group 2 (Poeae type)</taxon>
        <taxon>Loliodinae</taxon>
        <taxon>Loliinae</taxon>
        <taxon>Lolium</taxon>
    </lineage>
</organism>
<feature type="region of interest" description="Disordered" evidence="1">
    <location>
        <begin position="145"/>
        <end position="173"/>
    </location>
</feature>
<accession>A0AAD8RCV6</accession>
<feature type="region of interest" description="Disordered" evidence="1">
    <location>
        <begin position="355"/>
        <end position="381"/>
    </location>
</feature>
<protein>
    <recommendedName>
        <fullName evidence="5">No apical meristem-associated C-terminal domain-containing protein</fullName>
    </recommendedName>
</protein>
<dbReference type="EMBL" id="JAUUTY010000006">
    <property type="protein sequence ID" value="KAK1619185.1"/>
    <property type="molecule type" value="Genomic_DNA"/>
</dbReference>
<feature type="chain" id="PRO_5041970934" description="No apical meristem-associated C-terminal domain-containing protein" evidence="2">
    <location>
        <begin position="25"/>
        <end position="381"/>
    </location>
</feature>
<keyword evidence="4" id="KW-1185">Reference proteome</keyword>
<gene>
    <name evidence="3" type="ORF">QYE76_024702</name>
</gene>
<feature type="compositionally biased region" description="Basic and acidic residues" evidence="1">
    <location>
        <begin position="280"/>
        <end position="296"/>
    </location>
</feature>
<evidence type="ECO:0000256" key="1">
    <source>
        <dbReference type="SAM" id="MobiDB-lite"/>
    </source>
</evidence>
<feature type="compositionally biased region" description="Basic and acidic residues" evidence="1">
    <location>
        <begin position="217"/>
        <end position="246"/>
    </location>
</feature>
<dbReference type="AlphaFoldDB" id="A0AAD8RCV6"/>
<feature type="signal peptide" evidence="2">
    <location>
        <begin position="1"/>
        <end position="24"/>
    </location>
</feature>
<comment type="caution">
    <text evidence="3">The sequence shown here is derived from an EMBL/GenBank/DDBJ whole genome shotgun (WGS) entry which is preliminary data.</text>
</comment>
<feature type="compositionally biased region" description="Pro residues" evidence="1">
    <location>
        <begin position="149"/>
        <end position="169"/>
    </location>
</feature>
<evidence type="ECO:0000313" key="3">
    <source>
        <dbReference type="EMBL" id="KAK1619185.1"/>
    </source>
</evidence>
<proteinExistence type="predicted"/>
<feature type="compositionally biased region" description="Acidic residues" evidence="1">
    <location>
        <begin position="372"/>
        <end position="381"/>
    </location>
</feature>